<feature type="compositionally biased region" description="Polar residues" evidence="2">
    <location>
        <begin position="383"/>
        <end position="404"/>
    </location>
</feature>
<dbReference type="PANTHER" id="PTHR33392">
    <property type="entry name" value="POLYISOPRENYL-TEICHOIC ACID--PEPTIDOGLYCAN TEICHOIC ACID TRANSFERASE TAGU"/>
    <property type="match status" value="1"/>
</dbReference>
<dbReference type="STRING" id="202789.GCA_001457435_00915"/>
<feature type="domain" description="Cell envelope-related transcriptional attenuator" evidence="3">
    <location>
        <begin position="83"/>
        <end position="250"/>
    </location>
</feature>
<dbReference type="PATRIC" id="fig|883066.3.peg.1258"/>
<dbReference type="Proteomes" id="UP000009888">
    <property type="component" value="Unassembled WGS sequence"/>
</dbReference>
<comment type="similarity">
    <text evidence="1">Belongs to the LytR/CpsA/Psr (LCP) family.</text>
</comment>
<name>K9EGN7_9ACTO</name>
<evidence type="ECO:0000259" key="3">
    <source>
        <dbReference type="Pfam" id="PF03816"/>
    </source>
</evidence>
<keyword evidence="5" id="KW-1185">Reference proteome</keyword>
<organism evidence="4 5">
    <name type="scientific">Actinobaculum massiliense ACS-171-V-Col2</name>
    <dbReference type="NCBI Taxonomy" id="883066"/>
    <lineage>
        <taxon>Bacteria</taxon>
        <taxon>Bacillati</taxon>
        <taxon>Actinomycetota</taxon>
        <taxon>Actinomycetes</taxon>
        <taxon>Actinomycetales</taxon>
        <taxon>Actinomycetaceae</taxon>
        <taxon>Actinobaculum</taxon>
    </lineage>
</organism>
<dbReference type="RefSeq" id="WP_007001405.1">
    <property type="nucleotide sequence ID" value="NZ_JH992955.1"/>
</dbReference>
<dbReference type="EMBL" id="AGWL01000006">
    <property type="protein sequence ID" value="EKU95061.1"/>
    <property type="molecule type" value="Genomic_DNA"/>
</dbReference>
<protein>
    <recommendedName>
        <fullName evidence="3">Cell envelope-related transcriptional attenuator domain-containing protein</fullName>
    </recommendedName>
</protein>
<comment type="caution">
    <text evidence="4">The sequence shown here is derived from an EMBL/GenBank/DDBJ whole genome shotgun (WGS) entry which is preliminary data.</text>
</comment>
<feature type="region of interest" description="Disordered" evidence="2">
    <location>
        <begin position="344"/>
        <end position="424"/>
    </location>
</feature>
<accession>K9EGN7</accession>
<feature type="compositionally biased region" description="Low complexity" evidence="2">
    <location>
        <begin position="358"/>
        <end position="374"/>
    </location>
</feature>
<dbReference type="eggNOG" id="COG1316">
    <property type="taxonomic scope" value="Bacteria"/>
</dbReference>
<dbReference type="NCBIfam" id="TIGR00350">
    <property type="entry name" value="lytR_cpsA_psr"/>
    <property type="match status" value="1"/>
</dbReference>
<dbReference type="PANTHER" id="PTHR33392:SF6">
    <property type="entry name" value="POLYISOPRENYL-TEICHOIC ACID--PEPTIDOGLYCAN TEICHOIC ACID TRANSFERASE TAGU"/>
    <property type="match status" value="1"/>
</dbReference>
<sequence>MLLAAVLCLTSAFGYAWVRYQGNLTAADISDLLDPNPQDDEDSGLRDISAGQPLTFLVLGSDVREGDSDVDGSGASGEITGMRADTTMIVHISADRQRIDVVSIPRDTLVDIPSCIVRTADNKTTTTKEKPNGMFNSAFAIGGQTGDVGSAAACTMRTLQQEMGLNFNGYIVVDFASFVKSVDAIGGVPMYFEESLHDKYAGLNIEAGCRLLDGKQALALARARKQVGDGSDISRIGRQQELVMAVAQEVLSSNLLTDAPSLLKVVDAVSQSVNVSSSLGQLTTIAGLANSLRGVSAQNIHFATMPWDPAGSRVTVNPTADYIWWAINHDVPFEVYDENGFPRARKPEGYTSPAQGNSPSEASATPSAPGGSATEPAGEPNNHETATNTSSEAPEVSGSATPGQPASPSPSVPVCTRGNAIPAS</sequence>
<dbReference type="Pfam" id="PF03816">
    <property type="entry name" value="LytR_cpsA_psr"/>
    <property type="match status" value="1"/>
</dbReference>
<evidence type="ECO:0000256" key="2">
    <source>
        <dbReference type="SAM" id="MobiDB-lite"/>
    </source>
</evidence>
<gene>
    <name evidence="4" type="ORF">HMPREF9233_01199</name>
</gene>
<dbReference type="InterPro" id="IPR050922">
    <property type="entry name" value="LytR/CpsA/Psr_CW_biosynth"/>
</dbReference>
<dbReference type="InterPro" id="IPR004474">
    <property type="entry name" value="LytR_CpsA_psr"/>
</dbReference>
<evidence type="ECO:0000313" key="4">
    <source>
        <dbReference type="EMBL" id="EKU95061.1"/>
    </source>
</evidence>
<proteinExistence type="inferred from homology"/>
<dbReference type="HOGENOM" id="CLU_016455_0_0_11"/>
<dbReference type="Gene3D" id="3.40.630.190">
    <property type="entry name" value="LCP protein"/>
    <property type="match status" value="1"/>
</dbReference>
<evidence type="ECO:0000313" key="5">
    <source>
        <dbReference type="Proteomes" id="UP000009888"/>
    </source>
</evidence>
<dbReference type="AlphaFoldDB" id="K9EGN7"/>
<evidence type="ECO:0000256" key="1">
    <source>
        <dbReference type="ARBA" id="ARBA00006068"/>
    </source>
</evidence>
<reference evidence="4 5" key="1">
    <citation type="submission" date="2012-09" db="EMBL/GenBank/DDBJ databases">
        <title>The Genome Sequence of Actinobaculum massiliae ACS-171-V-COL2.</title>
        <authorList>
            <consortium name="The Broad Institute Genome Sequencing Platform"/>
            <person name="Earl A."/>
            <person name="Ward D."/>
            <person name="Feldgarden M."/>
            <person name="Gevers D."/>
            <person name="Saerens B."/>
            <person name="Vaneechoutte M."/>
            <person name="Walker B."/>
            <person name="Young S.K."/>
            <person name="Zeng Q."/>
            <person name="Gargeya S."/>
            <person name="Fitzgerald M."/>
            <person name="Haas B."/>
            <person name="Abouelleil A."/>
            <person name="Alvarado L."/>
            <person name="Arachchi H.M."/>
            <person name="Berlin A."/>
            <person name="Chapman S.B."/>
            <person name="Goldberg J."/>
            <person name="Griggs A."/>
            <person name="Gujja S."/>
            <person name="Hansen M."/>
            <person name="Howarth C."/>
            <person name="Imamovic A."/>
            <person name="Larimer J."/>
            <person name="McCowen C."/>
            <person name="Montmayeur A."/>
            <person name="Murphy C."/>
            <person name="Neiman D."/>
            <person name="Pearson M."/>
            <person name="Priest M."/>
            <person name="Roberts A."/>
            <person name="Saif S."/>
            <person name="Shea T."/>
            <person name="Sisk P."/>
            <person name="Sykes S."/>
            <person name="Wortman J."/>
            <person name="Nusbaum C."/>
            <person name="Birren B."/>
        </authorList>
    </citation>
    <scope>NUCLEOTIDE SEQUENCE [LARGE SCALE GENOMIC DNA]</scope>
    <source>
        <strain evidence="5">ACS-171-V-Col2</strain>
    </source>
</reference>